<dbReference type="Proteomes" id="UP000030651">
    <property type="component" value="Unassembled WGS sequence"/>
</dbReference>
<dbReference type="Pfam" id="PF06985">
    <property type="entry name" value="HET"/>
    <property type="match status" value="1"/>
</dbReference>
<evidence type="ECO:0000313" key="3">
    <source>
        <dbReference type="Proteomes" id="UP000030651"/>
    </source>
</evidence>
<reference evidence="3" key="1">
    <citation type="journal article" date="2015" name="BMC Genomics">
        <title>Genomic and transcriptomic analysis of the endophytic fungus Pestalotiopsis fici reveals its lifestyle and high potential for synthesis of natural products.</title>
        <authorList>
            <person name="Wang X."/>
            <person name="Zhang X."/>
            <person name="Liu L."/>
            <person name="Xiang M."/>
            <person name="Wang W."/>
            <person name="Sun X."/>
            <person name="Che Y."/>
            <person name="Guo L."/>
            <person name="Liu G."/>
            <person name="Guo L."/>
            <person name="Wang C."/>
            <person name="Yin W.B."/>
            <person name="Stadler M."/>
            <person name="Zhang X."/>
            <person name="Liu X."/>
        </authorList>
    </citation>
    <scope>NUCLEOTIDE SEQUENCE [LARGE SCALE GENOMIC DNA]</scope>
    <source>
        <strain evidence="3">W106-1 / CGMCC3.15140</strain>
    </source>
</reference>
<organism evidence="2 3">
    <name type="scientific">Pestalotiopsis fici (strain W106-1 / CGMCC3.15140)</name>
    <dbReference type="NCBI Taxonomy" id="1229662"/>
    <lineage>
        <taxon>Eukaryota</taxon>
        <taxon>Fungi</taxon>
        <taxon>Dikarya</taxon>
        <taxon>Ascomycota</taxon>
        <taxon>Pezizomycotina</taxon>
        <taxon>Sordariomycetes</taxon>
        <taxon>Xylariomycetidae</taxon>
        <taxon>Amphisphaeriales</taxon>
        <taxon>Sporocadaceae</taxon>
        <taxon>Pestalotiopsis</taxon>
    </lineage>
</organism>
<gene>
    <name evidence="2" type="ORF">PFICI_03287</name>
</gene>
<evidence type="ECO:0000259" key="1">
    <source>
        <dbReference type="Pfam" id="PF06985"/>
    </source>
</evidence>
<dbReference type="KEGG" id="pfy:PFICI_03287"/>
<dbReference type="Pfam" id="PF26639">
    <property type="entry name" value="Het-6_barrel"/>
    <property type="match status" value="1"/>
</dbReference>
<dbReference type="eggNOG" id="ENOG502SJQS">
    <property type="taxonomic scope" value="Eukaryota"/>
</dbReference>
<dbReference type="InterPro" id="IPR052895">
    <property type="entry name" value="HetReg/Transcr_Mod"/>
</dbReference>
<dbReference type="STRING" id="1229662.W3XIL4"/>
<dbReference type="HOGENOM" id="CLU_004184_7_4_1"/>
<evidence type="ECO:0000313" key="2">
    <source>
        <dbReference type="EMBL" id="ETS85262.1"/>
    </source>
</evidence>
<sequence>MATANFTAEDWITEPQNMGRKFEFARADGNQPDLLLPITKIQSWAPGKVAARQAKRGHDHNDFYQPIIDKDEFRVMELKPGVGDEDLRGALHHCSVEFVRTQEDLFLHTPYTPDDERYTQRFALSTDDYIKPVLYTALSYTWGKPDPSTDTTIDCEGHKLKITKSLATALKHFRQKDHSILLWVDQICINQLDSQEKIQQIPLMSSIYRYATNTSIWLGEADSGSTLAMQLLDDLGTRLQFSEAIDINPREFERMQLPQPESRQWQDLMNLLGRQWFSRLWIIQEVILSRAPWVLCGDYHVHWSVIENGCHQLTTSGMSNWLQRNLTVGGSHADTSQGRRDHFGSIMDLSHAKFRYDSLARGPRLLSLLVSTRNAECYDARDKVYGLLGICADDDVKSVEISYADNWPVAKLYHDMTVKLLRSGESLSSFIYSVDHESPDLPSWVPDWRVARQTTALGYSSFMLNVYQASGELPRNREPDYNYTILDENNTELRVRGTFVNKLGQIGDHLSDPDISYVNPSTTNKTLLSAYKFVHSNLEHCSDSVREEMFSTFWRTLVASQDADGMRHCPDSFAEIFSLLLDESTNQSPSLPGQTYSKRQTLPKGRGKLELQSLESRKAGQTFQEIRKVFRRVLRNRRLGILGNGLLGLFPRHCRSGDMVYVIYGCITPVLLRPVENEKGKFQLVGECYVHGIMRGESLNPTQDTMEEIILK</sequence>
<name>W3XIL4_PESFW</name>
<proteinExistence type="predicted"/>
<dbReference type="PANTHER" id="PTHR24148:SF64">
    <property type="entry name" value="HETEROKARYON INCOMPATIBILITY DOMAIN-CONTAINING PROTEIN"/>
    <property type="match status" value="1"/>
</dbReference>
<dbReference type="OMA" id="NEVINWE"/>
<dbReference type="InParanoid" id="W3XIL4"/>
<dbReference type="GeneID" id="19268300"/>
<protein>
    <recommendedName>
        <fullName evidence="1">Heterokaryon incompatibility domain-containing protein</fullName>
    </recommendedName>
</protein>
<dbReference type="EMBL" id="KI912110">
    <property type="protein sequence ID" value="ETS85262.1"/>
    <property type="molecule type" value="Genomic_DNA"/>
</dbReference>
<keyword evidence="3" id="KW-1185">Reference proteome</keyword>
<dbReference type="InterPro" id="IPR010730">
    <property type="entry name" value="HET"/>
</dbReference>
<feature type="domain" description="Heterokaryon incompatibility" evidence="1">
    <location>
        <begin position="135"/>
        <end position="285"/>
    </location>
</feature>
<dbReference type="OrthoDB" id="2288928at2759"/>
<dbReference type="AlphaFoldDB" id="W3XIL4"/>
<accession>W3XIL4</accession>
<dbReference type="RefSeq" id="XP_007830059.1">
    <property type="nucleotide sequence ID" value="XM_007831868.1"/>
</dbReference>
<dbReference type="PANTHER" id="PTHR24148">
    <property type="entry name" value="ANKYRIN REPEAT DOMAIN-CONTAINING PROTEIN 39 HOMOLOG-RELATED"/>
    <property type="match status" value="1"/>
</dbReference>